<dbReference type="Gene3D" id="3.40.1440.10">
    <property type="entry name" value="GIY-YIG endonuclease"/>
    <property type="match status" value="1"/>
</dbReference>
<proteinExistence type="predicted"/>
<dbReference type="GO" id="GO:0003677">
    <property type="term" value="F:DNA binding"/>
    <property type="evidence" value="ECO:0007669"/>
    <property type="project" value="InterPro"/>
</dbReference>
<dbReference type="GO" id="GO:0004527">
    <property type="term" value="F:exonuclease activity"/>
    <property type="evidence" value="ECO:0007669"/>
    <property type="project" value="UniProtKB-KW"/>
</dbReference>
<organism evidence="3 4">
    <name type="scientific">Arachnia propionica</name>
    <dbReference type="NCBI Taxonomy" id="1750"/>
    <lineage>
        <taxon>Bacteria</taxon>
        <taxon>Bacillati</taxon>
        <taxon>Actinomycetota</taxon>
        <taxon>Actinomycetes</taxon>
        <taxon>Propionibacteriales</taxon>
        <taxon>Propionibacteriaceae</taxon>
        <taxon>Arachnia</taxon>
    </lineage>
</organism>
<dbReference type="NCBIfam" id="TIGR00573">
    <property type="entry name" value="dnaq"/>
    <property type="match status" value="1"/>
</dbReference>
<dbReference type="InterPro" id="IPR012337">
    <property type="entry name" value="RNaseH-like_sf"/>
</dbReference>
<dbReference type="GO" id="GO:0006260">
    <property type="term" value="P:DNA replication"/>
    <property type="evidence" value="ECO:0007669"/>
    <property type="project" value="InterPro"/>
</dbReference>
<dbReference type="InterPro" id="IPR050066">
    <property type="entry name" value="UvrABC_protein_C"/>
</dbReference>
<keyword evidence="1" id="KW-0269">Exonuclease</keyword>
<dbReference type="InterPro" id="IPR036397">
    <property type="entry name" value="RNaseH_sf"/>
</dbReference>
<dbReference type="GO" id="GO:0006289">
    <property type="term" value="P:nucleotide-excision repair"/>
    <property type="evidence" value="ECO:0007669"/>
    <property type="project" value="InterPro"/>
</dbReference>
<dbReference type="InterPro" id="IPR047296">
    <property type="entry name" value="GIY-YIG_UvrC_Cho"/>
</dbReference>
<dbReference type="Gene3D" id="3.30.420.10">
    <property type="entry name" value="Ribonuclease H-like superfamily/Ribonuclease H"/>
    <property type="match status" value="1"/>
</dbReference>
<dbReference type="PANTHER" id="PTHR30562">
    <property type="entry name" value="UVRC/OXIDOREDUCTASE"/>
    <property type="match status" value="1"/>
</dbReference>
<dbReference type="EMBL" id="RQZG01000002">
    <property type="protein sequence ID" value="RRD06594.1"/>
    <property type="molecule type" value="Genomic_DNA"/>
</dbReference>
<dbReference type="CDD" id="cd10434">
    <property type="entry name" value="GIY-YIG_UvrC_Cho"/>
    <property type="match status" value="1"/>
</dbReference>
<dbReference type="SUPFAM" id="SSF53098">
    <property type="entry name" value="Ribonuclease H-like"/>
    <property type="match status" value="1"/>
</dbReference>
<dbReference type="InterPro" id="IPR000305">
    <property type="entry name" value="GIY-YIG_endonuc"/>
</dbReference>
<name>A0A3P1TB08_9ACTN</name>
<dbReference type="SUPFAM" id="SSF82771">
    <property type="entry name" value="GIY-YIG endonuclease"/>
    <property type="match status" value="1"/>
</dbReference>
<protein>
    <submittedName>
        <fullName evidence="3">DEDD exnuclease domain-containing protein</fullName>
    </submittedName>
</protein>
<evidence type="ECO:0000313" key="4">
    <source>
        <dbReference type="Proteomes" id="UP000280819"/>
    </source>
</evidence>
<reference evidence="3 4" key="1">
    <citation type="submission" date="2018-11" db="EMBL/GenBank/DDBJ databases">
        <title>Genomes From Bacteria Associated with the Canine Oral Cavity: a Test Case for Automated Genome-Based Taxonomic Assignment.</title>
        <authorList>
            <person name="Coil D.A."/>
            <person name="Jospin G."/>
            <person name="Darling A.E."/>
            <person name="Wallis C."/>
            <person name="Davis I.J."/>
            <person name="Harris S."/>
            <person name="Eisen J.A."/>
            <person name="Holcombe L.J."/>
            <person name="O'Flynn C."/>
        </authorList>
    </citation>
    <scope>NUCLEOTIDE SEQUENCE [LARGE SCALE GENOMIC DNA]</scope>
    <source>
        <strain evidence="3 4">OH887_COT-365</strain>
    </source>
</reference>
<dbReference type="GO" id="GO:0003887">
    <property type="term" value="F:DNA-directed DNA polymerase activity"/>
    <property type="evidence" value="ECO:0007669"/>
    <property type="project" value="InterPro"/>
</dbReference>
<dbReference type="PROSITE" id="PS50164">
    <property type="entry name" value="GIY_YIG"/>
    <property type="match status" value="1"/>
</dbReference>
<dbReference type="Proteomes" id="UP000280819">
    <property type="component" value="Unassembled WGS sequence"/>
</dbReference>
<dbReference type="Pfam" id="PF00929">
    <property type="entry name" value="RNase_T"/>
    <property type="match status" value="1"/>
</dbReference>
<dbReference type="GO" id="GO:0009380">
    <property type="term" value="C:excinuclease repair complex"/>
    <property type="evidence" value="ECO:0007669"/>
    <property type="project" value="TreeGrafter"/>
</dbReference>
<dbReference type="InterPro" id="IPR013520">
    <property type="entry name" value="Ribonucl_H"/>
</dbReference>
<keyword evidence="1" id="KW-0378">Hydrolase</keyword>
<dbReference type="InterPro" id="IPR006054">
    <property type="entry name" value="DnaQ"/>
</dbReference>
<evidence type="ECO:0000256" key="1">
    <source>
        <dbReference type="ARBA" id="ARBA00022839"/>
    </source>
</evidence>
<accession>A0A3P1TB08</accession>
<comment type="caution">
    <text evidence="3">The sequence shown here is derived from an EMBL/GenBank/DDBJ whole genome shotgun (WGS) entry which is preliminary data.</text>
</comment>
<dbReference type="SMART" id="SM00479">
    <property type="entry name" value="EXOIII"/>
    <property type="match status" value="1"/>
</dbReference>
<evidence type="ECO:0000259" key="2">
    <source>
        <dbReference type="PROSITE" id="PS50164"/>
    </source>
</evidence>
<dbReference type="AlphaFoldDB" id="A0A3P1TB08"/>
<dbReference type="SMART" id="SM00465">
    <property type="entry name" value="GIYc"/>
    <property type="match status" value="1"/>
</dbReference>
<dbReference type="OrthoDB" id="9803913at2"/>
<dbReference type="NCBIfam" id="NF005907">
    <property type="entry name" value="PRK07883.1-5"/>
    <property type="match status" value="1"/>
</dbReference>
<dbReference type="InterPro" id="IPR035901">
    <property type="entry name" value="GIY-YIG_endonuc_sf"/>
</dbReference>
<keyword evidence="1" id="KW-0540">Nuclease</keyword>
<dbReference type="CDD" id="cd06127">
    <property type="entry name" value="DEDDh"/>
    <property type="match status" value="1"/>
</dbReference>
<evidence type="ECO:0000313" key="3">
    <source>
        <dbReference type="EMBL" id="RRD06594.1"/>
    </source>
</evidence>
<feature type="domain" description="GIY-YIG" evidence="2">
    <location>
        <begin position="224"/>
        <end position="310"/>
    </location>
</feature>
<dbReference type="FunFam" id="3.30.420.10:FF:000045">
    <property type="entry name" value="3'-5' exonuclease DinG"/>
    <property type="match status" value="1"/>
</dbReference>
<gene>
    <name evidence="3" type="ORF">EII34_02920</name>
</gene>
<sequence>MWTMPTPSPDQPSFDDLGTALRAATFTVVDLETTGAGRDAEITEIGAVKVCGGTVVGEFQSLVRPDGAIPAMIQALTGITDAMVASAPTLRVVLPLFLDFAAGTVLVAHNAAFDIGFLRRGCEALGLTWRRPVVIDTVALARQVLLRDEVRNCKLGTLARHFGSATQPDHRALSDARATVDVLHGLLERVGNLGVDTVEDLRELMARVSPERRAKRVWAKSLPEAPGVYWFEHEGREFDGTARTEVLYVGKSRNLRRRVASYFSASEQRSRIHEMVEIATRVQTMRCTTDLEAEVRELRMIAGHRPRYNRRSRNQHRLVWLTLTTEAFPRLRTVRAVAPGDVVWGPFRNASAAQEVARCLQDAFGIRECTRVLSPRTPSTACALAELGRCSAPCELGESAEGYGDRVARLRAAWAGDVRDLLGHAAPRLEVLVAQERFEEAGEVTNRLQAAHVTSRRFHRVRALADCQELVAAAPEGGGWAIHVIRHGRLAAAGWARTAQVRDEASLLQQLAETVHEAPGGMPAGSFEEAERVATWLESPGVRLLDVRGDWAWPIHCAFDQDSVTELITTGVVGRSR</sequence>
<dbReference type="NCBIfam" id="NF005905">
    <property type="entry name" value="PRK07883.1-3"/>
    <property type="match status" value="1"/>
</dbReference>
<dbReference type="PANTHER" id="PTHR30562:SF1">
    <property type="entry name" value="UVRABC SYSTEM PROTEIN C"/>
    <property type="match status" value="1"/>
</dbReference>